<organism evidence="1 2">
    <name type="scientific">Hermanssonia centrifuga</name>
    <dbReference type="NCBI Taxonomy" id="98765"/>
    <lineage>
        <taxon>Eukaryota</taxon>
        <taxon>Fungi</taxon>
        <taxon>Dikarya</taxon>
        <taxon>Basidiomycota</taxon>
        <taxon>Agaricomycotina</taxon>
        <taxon>Agaricomycetes</taxon>
        <taxon>Polyporales</taxon>
        <taxon>Meruliaceae</taxon>
        <taxon>Hermanssonia</taxon>
    </lineage>
</organism>
<protein>
    <recommendedName>
        <fullName evidence="3">DNA recombination and repair protein Rad51-like C-terminal domain-containing protein</fullName>
    </recommendedName>
</protein>
<dbReference type="Gene3D" id="3.40.50.300">
    <property type="entry name" value="P-loop containing nucleotide triphosphate hydrolases"/>
    <property type="match status" value="1"/>
</dbReference>
<dbReference type="EMBL" id="MLYV02000872">
    <property type="protein sequence ID" value="PSR75925.1"/>
    <property type="molecule type" value="Genomic_DNA"/>
</dbReference>
<evidence type="ECO:0008006" key="3">
    <source>
        <dbReference type="Google" id="ProtNLM"/>
    </source>
</evidence>
<reference evidence="1 2" key="1">
    <citation type="submission" date="2018-02" db="EMBL/GenBank/DDBJ databases">
        <title>Genome sequence of the basidiomycete white-rot fungus Phlebia centrifuga.</title>
        <authorList>
            <person name="Granchi Z."/>
            <person name="Peng M."/>
            <person name="de Vries R.P."/>
            <person name="Hilden K."/>
            <person name="Makela M.R."/>
            <person name="Grigoriev I."/>
            <person name="Riley R."/>
        </authorList>
    </citation>
    <scope>NUCLEOTIDE SEQUENCE [LARGE SCALE GENOMIC DNA]</scope>
    <source>
        <strain evidence="1 2">FBCC195</strain>
    </source>
</reference>
<dbReference type="AlphaFoldDB" id="A0A2R6NSM5"/>
<dbReference type="InterPro" id="IPR027417">
    <property type="entry name" value="P-loop_NTPase"/>
</dbReference>
<accession>A0A2R6NSM5</accession>
<evidence type="ECO:0000313" key="1">
    <source>
        <dbReference type="EMBL" id="PSR75925.1"/>
    </source>
</evidence>
<name>A0A2R6NSM5_9APHY</name>
<sequence length="236" mass="26409">MSLLHLEDFHATNAHLRDSEIALILVDSLSAFYWTDRFTSEQFRGHQDAGSMVQPLQQVRAALERIRSLYDCVVVYTSWKLPPRSKPLPVMQQPTSLLDNDPVPQPMLLSVQSQSTHQNTDSIRRDALMETDAAPTDGEPHQPLVSVSVPLVNPQYSALNMPITHHISLTPAYLPPLLSNLPLVDVMEQEERNRIAITDRGRAIELVVQLGNGDVERFSLCISARDVTLEPTRTSA</sequence>
<comment type="caution">
    <text evidence="1">The sequence shown here is derived from an EMBL/GenBank/DDBJ whole genome shotgun (WGS) entry which is preliminary data.</text>
</comment>
<gene>
    <name evidence="1" type="ORF">PHLCEN_2v8839</name>
</gene>
<dbReference type="Proteomes" id="UP000186601">
    <property type="component" value="Unassembled WGS sequence"/>
</dbReference>
<proteinExistence type="predicted"/>
<evidence type="ECO:0000313" key="2">
    <source>
        <dbReference type="Proteomes" id="UP000186601"/>
    </source>
</evidence>
<dbReference type="STRING" id="98765.A0A2R6NSM5"/>
<keyword evidence="2" id="KW-1185">Reference proteome</keyword>
<dbReference type="OrthoDB" id="420422at2759"/>